<reference evidence="5" key="1">
    <citation type="submission" date="2017-02" db="UniProtKB">
        <authorList>
            <consortium name="WormBaseParasite"/>
        </authorList>
    </citation>
    <scope>IDENTIFICATION</scope>
</reference>
<proteinExistence type="predicted"/>
<dbReference type="SUPFAM" id="SSF50978">
    <property type="entry name" value="WD40 repeat-like"/>
    <property type="match status" value="1"/>
</dbReference>
<dbReference type="PANTHER" id="PTHR14107">
    <property type="entry name" value="WD REPEAT PROTEIN"/>
    <property type="match status" value="1"/>
</dbReference>
<protein>
    <submittedName>
        <fullName evidence="5">WD_REPEATS_REGION domain-containing protein</fullName>
    </submittedName>
</protein>
<dbReference type="InterPro" id="IPR051362">
    <property type="entry name" value="WD_repeat_creC_regulators"/>
</dbReference>
<evidence type="ECO:0000256" key="1">
    <source>
        <dbReference type="ARBA" id="ARBA00022574"/>
    </source>
</evidence>
<evidence type="ECO:0000313" key="5">
    <source>
        <dbReference type="WBParaSite" id="PTRK_0001034700.1"/>
    </source>
</evidence>
<evidence type="ECO:0000256" key="2">
    <source>
        <dbReference type="ARBA" id="ARBA00022737"/>
    </source>
</evidence>
<dbReference type="InterPro" id="IPR001680">
    <property type="entry name" value="WD40_rpt"/>
</dbReference>
<dbReference type="WBParaSite" id="PTRK_0001034700.1">
    <property type="protein sequence ID" value="PTRK_0001034700.1"/>
    <property type="gene ID" value="PTRK_0001034700"/>
</dbReference>
<feature type="repeat" description="WD" evidence="3">
    <location>
        <begin position="301"/>
        <end position="342"/>
    </location>
</feature>
<dbReference type="Pfam" id="PF00400">
    <property type="entry name" value="WD40"/>
    <property type="match status" value="1"/>
</dbReference>
<keyword evidence="1 3" id="KW-0853">WD repeat</keyword>
<keyword evidence="2" id="KW-0677">Repeat</keyword>
<dbReference type="AlphaFoldDB" id="A0A0N4ZP86"/>
<dbReference type="InterPro" id="IPR036322">
    <property type="entry name" value="WD40_repeat_dom_sf"/>
</dbReference>
<sequence>MISNYHNYYTNPIQSSSYTSQSHNESPCTGVIRENDIPLKTQFITREGIYKSQNIVEYLKIATRLPMGASPGQVANTPPITPNVPVRVSMSTESGMDSEHNRIAFNVGRELFIYEFNEKEQSIDTTKPIDKRVYKGTYPTSHAFNKFIDNETTCTILIGFSAGQVQQIDPLDIQSSRLFNEDRLIDRTAVTCINWVPFEENLFLVSHTSGCLYLYDTFYECSLAAPVFQIIKSSTSYTVYGNKNKENRNPLFKWRIGKGSLHMFDFCKVKNKEDELLISTVSHDGFLRVFNYSSMELIVQMKSYFGGLLCLDWSPDNKYIVTGGEDDMITIFNVEEGRVVGRGQGHKSWISQVKFDSYMTTTEDEAHKRRGSKFSRTSRILSSYDEACYRIGSVGFDAEVALWEITEDILTTPFDPPSIIKNRQSIYNIQPPIINHDEDKIINNKKKHKKAWSFGVKSGKEQMNVIEEIVNDTGTSLFGTMVSPRMDQVPIIEPLISKKISQDRLTSLLFRKYCMITACQEGNIACWERPI</sequence>
<dbReference type="SMART" id="SM00320">
    <property type="entry name" value="WD40"/>
    <property type="match status" value="4"/>
</dbReference>
<dbReference type="STRING" id="131310.A0A0N4ZP86"/>
<dbReference type="Proteomes" id="UP000038045">
    <property type="component" value="Unplaced"/>
</dbReference>
<evidence type="ECO:0000256" key="3">
    <source>
        <dbReference type="PROSITE-ProRule" id="PRU00221"/>
    </source>
</evidence>
<evidence type="ECO:0000313" key="4">
    <source>
        <dbReference type="Proteomes" id="UP000038045"/>
    </source>
</evidence>
<name>A0A0N4ZP86_PARTI</name>
<organism evidence="4 5">
    <name type="scientific">Parastrongyloides trichosuri</name>
    <name type="common">Possum-specific nematode worm</name>
    <dbReference type="NCBI Taxonomy" id="131310"/>
    <lineage>
        <taxon>Eukaryota</taxon>
        <taxon>Metazoa</taxon>
        <taxon>Ecdysozoa</taxon>
        <taxon>Nematoda</taxon>
        <taxon>Chromadorea</taxon>
        <taxon>Rhabditida</taxon>
        <taxon>Tylenchina</taxon>
        <taxon>Panagrolaimomorpha</taxon>
        <taxon>Strongyloidoidea</taxon>
        <taxon>Strongyloididae</taxon>
        <taxon>Parastrongyloides</taxon>
    </lineage>
</organism>
<dbReference type="Gene3D" id="2.130.10.10">
    <property type="entry name" value="YVTN repeat-like/Quinoprotein amine dehydrogenase"/>
    <property type="match status" value="2"/>
</dbReference>
<dbReference type="PROSITE" id="PS50082">
    <property type="entry name" value="WD_REPEATS_2"/>
    <property type="match status" value="1"/>
</dbReference>
<keyword evidence="4" id="KW-1185">Reference proteome</keyword>
<accession>A0A0N4ZP86</accession>
<dbReference type="InterPro" id="IPR015943">
    <property type="entry name" value="WD40/YVTN_repeat-like_dom_sf"/>
</dbReference>
<dbReference type="PANTHER" id="PTHR14107:SF16">
    <property type="entry name" value="AT02583P"/>
    <property type="match status" value="1"/>
</dbReference>